<evidence type="ECO:0000259" key="10">
    <source>
        <dbReference type="Pfam" id="PF02771"/>
    </source>
</evidence>
<evidence type="ECO:0000259" key="8">
    <source>
        <dbReference type="Pfam" id="PF00441"/>
    </source>
</evidence>
<dbReference type="Pfam" id="PF00441">
    <property type="entry name" value="Acyl-CoA_dh_1"/>
    <property type="match status" value="1"/>
</dbReference>
<dbReference type="PANTHER" id="PTHR42807">
    <property type="entry name" value="GLUTARYL-COA DEHYDROGENASE, MITOCHONDRIAL"/>
    <property type="match status" value="1"/>
</dbReference>
<dbReference type="InterPro" id="IPR006091">
    <property type="entry name" value="Acyl-CoA_Oxase/DH_mid-dom"/>
</dbReference>
<reference evidence="11 12" key="1">
    <citation type="submission" date="2018-06" db="EMBL/GenBank/DDBJ databases">
        <title>Genomic Encyclopedia of Type Strains, Phase IV (KMG-IV): sequencing the most valuable type-strain genomes for metagenomic binning, comparative biology and taxonomic classification.</title>
        <authorList>
            <person name="Goeker M."/>
        </authorList>
    </citation>
    <scope>NUCLEOTIDE SEQUENCE [LARGE SCALE GENOMIC DNA]</scope>
    <source>
        <strain evidence="11 12">DSM 18048</strain>
    </source>
</reference>
<dbReference type="AlphaFoldDB" id="A0A318S9E6"/>
<dbReference type="InterPro" id="IPR046373">
    <property type="entry name" value="Acyl-CoA_Oxase/DH_mid-dom_sf"/>
</dbReference>
<dbReference type="InterPro" id="IPR052033">
    <property type="entry name" value="Glutaryl-CoA_DH_mitochondrial"/>
</dbReference>
<dbReference type="Gene3D" id="2.40.110.10">
    <property type="entry name" value="Butyryl-CoA Dehydrogenase, subunit A, domain 2"/>
    <property type="match status" value="1"/>
</dbReference>
<dbReference type="InterPro" id="IPR037069">
    <property type="entry name" value="AcylCoA_DH/ox_N_sf"/>
</dbReference>
<dbReference type="GO" id="GO:0033539">
    <property type="term" value="P:fatty acid beta-oxidation using acyl-CoA dehydrogenase"/>
    <property type="evidence" value="ECO:0007669"/>
    <property type="project" value="TreeGrafter"/>
</dbReference>
<dbReference type="OrthoDB" id="9802447at2"/>
<dbReference type="InterPro" id="IPR013786">
    <property type="entry name" value="AcylCoA_DH/ox_N"/>
</dbReference>
<dbReference type="PANTHER" id="PTHR42807:SF1">
    <property type="entry name" value="GLUTARYL-COA DEHYDROGENASE, MITOCHONDRIAL"/>
    <property type="match status" value="1"/>
</dbReference>
<evidence type="ECO:0000256" key="1">
    <source>
        <dbReference type="ARBA" id="ARBA00001974"/>
    </source>
</evidence>
<proteinExistence type="inferred from homology"/>
<dbReference type="InterPro" id="IPR036250">
    <property type="entry name" value="AcylCo_DH-like_C"/>
</dbReference>
<dbReference type="GO" id="GO:0000062">
    <property type="term" value="F:fatty-acyl-CoA binding"/>
    <property type="evidence" value="ECO:0007669"/>
    <property type="project" value="TreeGrafter"/>
</dbReference>
<evidence type="ECO:0000256" key="2">
    <source>
        <dbReference type="ARBA" id="ARBA00009347"/>
    </source>
</evidence>
<dbReference type="GO" id="GO:0004361">
    <property type="term" value="F:glutaryl-CoA dehydrogenase activity"/>
    <property type="evidence" value="ECO:0007669"/>
    <property type="project" value="TreeGrafter"/>
</dbReference>
<keyword evidence="12" id="KW-1185">Reference proteome</keyword>
<protein>
    <submittedName>
        <fullName evidence="11">Glutaryl-CoA dehydrogenase</fullName>
    </submittedName>
</protein>
<evidence type="ECO:0000259" key="9">
    <source>
        <dbReference type="Pfam" id="PF02770"/>
    </source>
</evidence>
<organism evidence="11 12">
    <name type="scientific">Deinococcus yavapaiensis KR-236</name>
    <dbReference type="NCBI Taxonomy" id="694435"/>
    <lineage>
        <taxon>Bacteria</taxon>
        <taxon>Thermotogati</taxon>
        <taxon>Deinococcota</taxon>
        <taxon>Deinococci</taxon>
        <taxon>Deinococcales</taxon>
        <taxon>Deinococcaceae</taxon>
        <taxon>Deinococcus</taxon>
    </lineage>
</organism>
<feature type="domain" description="Acyl-CoA dehydrogenase/oxidase C-terminal" evidence="8">
    <location>
        <begin position="231"/>
        <end position="378"/>
    </location>
</feature>
<dbReference type="Proteomes" id="UP000248326">
    <property type="component" value="Unassembled WGS sequence"/>
</dbReference>
<keyword evidence="3 7" id="KW-0285">Flavoprotein</keyword>
<evidence type="ECO:0000256" key="6">
    <source>
        <dbReference type="ARBA" id="ARBA00023002"/>
    </source>
</evidence>
<dbReference type="InterPro" id="IPR009100">
    <property type="entry name" value="AcylCoA_DH/oxidase_NM_dom_sf"/>
</dbReference>
<evidence type="ECO:0000313" key="11">
    <source>
        <dbReference type="EMBL" id="PYE53651.1"/>
    </source>
</evidence>
<comment type="similarity">
    <text evidence="2 7">Belongs to the acyl-CoA dehydrogenase family.</text>
</comment>
<dbReference type="SUPFAM" id="SSF56645">
    <property type="entry name" value="Acyl-CoA dehydrogenase NM domain-like"/>
    <property type="match status" value="1"/>
</dbReference>
<dbReference type="RefSeq" id="WP_110887004.1">
    <property type="nucleotide sequence ID" value="NZ_QJSX01000008.1"/>
</dbReference>
<evidence type="ECO:0000256" key="7">
    <source>
        <dbReference type="RuleBase" id="RU362125"/>
    </source>
</evidence>
<dbReference type="EMBL" id="QJSX01000008">
    <property type="protein sequence ID" value="PYE53651.1"/>
    <property type="molecule type" value="Genomic_DNA"/>
</dbReference>
<feature type="domain" description="Acyl-CoA dehydrogenase/oxidase N-terminal" evidence="10">
    <location>
        <begin position="12"/>
        <end position="124"/>
    </location>
</feature>
<dbReference type="InterPro" id="IPR009075">
    <property type="entry name" value="AcylCo_DH/oxidase_C"/>
</dbReference>
<comment type="cofactor">
    <cofactor evidence="1 7">
        <name>FAD</name>
        <dbReference type="ChEBI" id="CHEBI:57692"/>
    </cofactor>
</comment>
<dbReference type="Pfam" id="PF02771">
    <property type="entry name" value="Acyl-CoA_dh_N"/>
    <property type="match status" value="1"/>
</dbReference>
<feature type="domain" description="Acyl-CoA oxidase/dehydrogenase middle" evidence="9">
    <location>
        <begin position="128"/>
        <end position="219"/>
    </location>
</feature>
<keyword evidence="6 7" id="KW-0560">Oxidoreductase</keyword>
<dbReference type="Gene3D" id="1.20.140.10">
    <property type="entry name" value="Butyryl-CoA Dehydrogenase, subunit A, domain 3"/>
    <property type="match status" value="1"/>
</dbReference>
<dbReference type="Gene3D" id="1.10.540.10">
    <property type="entry name" value="Acyl-CoA dehydrogenase/oxidase, N-terminal domain"/>
    <property type="match status" value="1"/>
</dbReference>
<keyword evidence="4 7" id="KW-0274">FAD</keyword>
<dbReference type="SUPFAM" id="SSF47203">
    <property type="entry name" value="Acyl-CoA dehydrogenase C-terminal domain-like"/>
    <property type="match status" value="1"/>
</dbReference>
<keyword evidence="5" id="KW-0809">Transit peptide</keyword>
<dbReference type="GO" id="GO:0050660">
    <property type="term" value="F:flavin adenine dinucleotide binding"/>
    <property type="evidence" value="ECO:0007669"/>
    <property type="project" value="InterPro"/>
</dbReference>
<accession>A0A318S9E6</accession>
<name>A0A318S9E6_9DEIO</name>
<dbReference type="GO" id="GO:0046949">
    <property type="term" value="P:fatty-acyl-CoA biosynthetic process"/>
    <property type="evidence" value="ECO:0007669"/>
    <property type="project" value="TreeGrafter"/>
</dbReference>
<dbReference type="Pfam" id="PF02770">
    <property type="entry name" value="Acyl-CoA_dh_M"/>
    <property type="match status" value="1"/>
</dbReference>
<evidence type="ECO:0000256" key="3">
    <source>
        <dbReference type="ARBA" id="ARBA00022630"/>
    </source>
</evidence>
<evidence type="ECO:0000313" key="12">
    <source>
        <dbReference type="Proteomes" id="UP000248326"/>
    </source>
</evidence>
<gene>
    <name evidence="11" type="ORF">DES52_108182</name>
</gene>
<evidence type="ECO:0000256" key="5">
    <source>
        <dbReference type="ARBA" id="ARBA00022946"/>
    </source>
</evidence>
<sequence length="385" mass="41217">MLDFLSVRALLTSDERAVWDVTRDFVTNEVLPHVGGWWDEDGAPRDLLRTFGRQGLLGPTLPEAYGGSESTQNAYGAAMYELERADSGLRSLASVQGSLVMGPIYRFGSEDLRRRFLPGLASGELVGCFGLTEEGGSDPGAMRTRAVRDGDAYVLNGSKVWITNAPHADVAVVWAHVAGEGKVGGFVVETDTAGFRAPKIDGKLSLRTSVTGEIVLEDVRVPASHRLEGARGLGAPLSCLTDARFGIAWGALGALETVFETAREFASGRVTFGSPIASRQLVQEKLARMLADHAKGLLLAWRIGVLKEAGQHTHAQVSLAKRDNVRAALNAARSAREVLGASGITTAYPVMRHLLNLETVDTYEGTHDIHTLVLGREITGISAFG</sequence>
<evidence type="ECO:0000256" key="4">
    <source>
        <dbReference type="ARBA" id="ARBA00022827"/>
    </source>
</evidence>
<comment type="caution">
    <text evidence="11">The sequence shown here is derived from an EMBL/GenBank/DDBJ whole genome shotgun (WGS) entry which is preliminary data.</text>
</comment>